<dbReference type="PANTHER" id="PTHR12192">
    <property type="entry name" value="CATION TRANSPORT PROTEIN CHAC-RELATED"/>
    <property type="match status" value="1"/>
</dbReference>
<dbReference type="InterPro" id="IPR013024">
    <property type="entry name" value="GGCT-like"/>
</dbReference>
<dbReference type="EC" id="4.3.2.7" evidence="1"/>
<evidence type="ECO:0000256" key="1">
    <source>
        <dbReference type="ARBA" id="ARBA00012344"/>
    </source>
</evidence>
<keyword evidence="2" id="KW-0456">Lyase</keyword>
<comment type="caution">
    <text evidence="3">The sequence shown here is derived from an EMBL/GenBank/DDBJ whole genome shotgun (WGS) entry which is preliminary data.</text>
</comment>
<reference evidence="3 4" key="1">
    <citation type="submission" date="2019-11" db="EMBL/GenBank/DDBJ databases">
        <title>Metabolism of dissolved organic matter in forest soils.</title>
        <authorList>
            <person name="Cyle K.T."/>
            <person name="Wilhelm R.C."/>
            <person name="Martinez C.E."/>
        </authorList>
    </citation>
    <scope>NUCLEOTIDE SEQUENCE [LARGE SCALE GENOMIC DNA]</scope>
    <source>
        <strain evidence="3 4">1N</strain>
    </source>
</reference>
<evidence type="ECO:0000313" key="4">
    <source>
        <dbReference type="Proteomes" id="UP000652198"/>
    </source>
</evidence>
<dbReference type="RefSeq" id="WP_172318754.1">
    <property type="nucleotide sequence ID" value="NZ_WOEY01000177.1"/>
</dbReference>
<dbReference type="Pfam" id="PF04752">
    <property type="entry name" value="ChaC"/>
    <property type="match status" value="1"/>
</dbReference>
<sequence>MTDRTMISSGQYLEHFKSIPKHVRWTPAQIEQSMRDTLDARPDTGDLWIFGYGSLIWNPVCQFETQHKAFLDGWHQSFCLRTIAGRSSPRLPGRMLSLEPGGRTEGVALRLPACALEDELPLLWIREMPTGAYRPIWLPIAMEDGTRPMALIFVADQNHPLYAPNASVASVAAFVASAYGPLL</sequence>
<dbReference type="EMBL" id="WOEY01000177">
    <property type="protein sequence ID" value="NPT47816.1"/>
    <property type="molecule type" value="Genomic_DNA"/>
</dbReference>
<evidence type="ECO:0000313" key="3">
    <source>
        <dbReference type="EMBL" id="NPT47816.1"/>
    </source>
</evidence>
<accession>A0ABX2C585</accession>
<organism evidence="3 4">
    <name type="scientific">Paraburkholderia solitsugae</name>
    <dbReference type="NCBI Taxonomy" id="2675748"/>
    <lineage>
        <taxon>Bacteria</taxon>
        <taxon>Pseudomonadati</taxon>
        <taxon>Pseudomonadota</taxon>
        <taxon>Betaproteobacteria</taxon>
        <taxon>Burkholderiales</taxon>
        <taxon>Burkholderiaceae</taxon>
        <taxon>Paraburkholderia</taxon>
    </lineage>
</organism>
<dbReference type="Gene3D" id="3.10.490.10">
    <property type="entry name" value="Gamma-glutamyl cyclotransferase-like"/>
    <property type="match status" value="1"/>
</dbReference>
<dbReference type="CDD" id="cd06661">
    <property type="entry name" value="GGCT_like"/>
    <property type="match status" value="1"/>
</dbReference>
<dbReference type="InterPro" id="IPR006840">
    <property type="entry name" value="ChaC"/>
</dbReference>
<dbReference type="Proteomes" id="UP000652198">
    <property type="component" value="Unassembled WGS sequence"/>
</dbReference>
<dbReference type="SUPFAM" id="SSF110857">
    <property type="entry name" value="Gamma-glutamyl cyclotransferase-like"/>
    <property type="match status" value="1"/>
</dbReference>
<evidence type="ECO:0000256" key="2">
    <source>
        <dbReference type="ARBA" id="ARBA00023239"/>
    </source>
</evidence>
<dbReference type="PANTHER" id="PTHR12192:SF2">
    <property type="entry name" value="GLUTATHIONE-SPECIFIC GAMMA-GLUTAMYLCYCLOTRANSFERASE 2"/>
    <property type="match status" value="1"/>
</dbReference>
<keyword evidence="4" id="KW-1185">Reference proteome</keyword>
<proteinExistence type="predicted"/>
<gene>
    <name evidence="3" type="ORF">GNZ12_42300</name>
</gene>
<protein>
    <recommendedName>
        <fullName evidence="1">glutathione-specific gamma-glutamylcyclotransferase</fullName>
        <ecNumber evidence="1">4.3.2.7</ecNumber>
    </recommendedName>
</protein>
<name>A0ABX2C585_9BURK</name>
<dbReference type="InterPro" id="IPR036568">
    <property type="entry name" value="GGCT-like_sf"/>
</dbReference>